<evidence type="ECO:0000313" key="2">
    <source>
        <dbReference type="Proteomes" id="UP001163603"/>
    </source>
</evidence>
<dbReference type="Proteomes" id="UP001163603">
    <property type="component" value="Chromosome 1"/>
</dbReference>
<gene>
    <name evidence="1" type="ORF">Pint_01689</name>
</gene>
<reference evidence="2" key="1">
    <citation type="journal article" date="2023" name="G3 (Bethesda)">
        <title>Genome assembly and association tests identify interacting loci associated with vigor, precocity, and sex in interspecific pistachio rootstocks.</title>
        <authorList>
            <person name="Palmer W."/>
            <person name="Jacygrad E."/>
            <person name="Sagayaradj S."/>
            <person name="Cavanaugh K."/>
            <person name="Han R."/>
            <person name="Bertier L."/>
            <person name="Beede B."/>
            <person name="Kafkas S."/>
            <person name="Golino D."/>
            <person name="Preece J."/>
            <person name="Michelmore R."/>
        </authorList>
    </citation>
    <scope>NUCLEOTIDE SEQUENCE [LARGE SCALE GENOMIC DNA]</scope>
</reference>
<protein>
    <submittedName>
        <fullName evidence="1">Uncharacterized protein</fullName>
    </submittedName>
</protein>
<accession>A0ACC0ZL22</accession>
<name>A0ACC0ZL22_9ROSI</name>
<dbReference type="EMBL" id="CM047736">
    <property type="protein sequence ID" value="KAJ0053491.1"/>
    <property type="molecule type" value="Genomic_DNA"/>
</dbReference>
<proteinExistence type="predicted"/>
<keyword evidence="2" id="KW-1185">Reference proteome</keyword>
<sequence length="735" mass="81478">MKIKNKIIKQKRGRIKPKFEKIMKCIFSGQQLKAAEQMVPSSESLATKNYSASGYSSRPCEAEKQPDTGNIEEAEWSLRESSSLNYEEARALLGRIEYQKGNIEAALHVFEGIDIAAATPKMKITLASKRGERHKRRSQNYASPPMSMHAVSLLLEAIFLKAKSLQVLGRFTEAAQACKVILDIIESSLPEGFPENLGADCKLQETVNKAVELLPQLWKLADSPREAILSYRRALLHHWNLDTETTAKIQKEFAVFLLYCGGETIPPNLRTQMGSSFVPRNNIEEAILLLMILLRKVSLKRVVWDPSILDHLSFALSISGDLRSLANQFEELLPGIISRKELYHNLALCYHGAGEDLVALNLLRKLLSSREEPRCVSALLLASKICGENPDLAEEGTSFACRALECLEGECDQLESTANCLLGISLSAQCKLTITDSERITRQSKALQVLESAGRSTGMRDPNILYHLSLENAEQRKLDAALHYAKSFLKLDGGANVKGWLLMARILSAQRQFADAETIISAALDQTGKWDQGDLLRTKAKLQIAQGQVKSAIETYTQLLAVLQVKSKTFSSGRKLHKGSENPARSLELDVWHDLAFVYIRLSQWRDAEVCLSKSKAIGCFSATRCHATGLLHQRKGLHKEALQAFGNALDIDPTHVPSLISTALVLRKLSEKSNAVIRSFLMAALRLDRMNSTAWYNLGLLCKAEGTECSALEAAECFEAAATLEESAPVEPFR</sequence>
<evidence type="ECO:0000313" key="1">
    <source>
        <dbReference type="EMBL" id="KAJ0053491.1"/>
    </source>
</evidence>
<organism evidence="1 2">
    <name type="scientific">Pistacia integerrima</name>
    <dbReference type="NCBI Taxonomy" id="434235"/>
    <lineage>
        <taxon>Eukaryota</taxon>
        <taxon>Viridiplantae</taxon>
        <taxon>Streptophyta</taxon>
        <taxon>Embryophyta</taxon>
        <taxon>Tracheophyta</taxon>
        <taxon>Spermatophyta</taxon>
        <taxon>Magnoliopsida</taxon>
        <taxon>eudicotyledons</taxon>
        <taxon>Gunneridae</taxon>
        <taxon>Pentapetalae</taxon>
        <taxon>rosids</taxon>
        <taxon>malvids</taxon>
        <taxon>Sapindales</taxon>
        <taxon>Anacardiaceae</taxon>
        <taxon>Pistacia</taxon>
    </lineage>
</organism>
<comment type="caution">
    <text evidence="1">The sequence shown here is derived from an EMBL/GenBank/DDBJ whole genome shotgun (WGS) entry which is preliminary data.</text>
</comment>